<dbReference type="Proteomes" id="UP000215335">
    <property type="component" value="Unassembled WGS sequence"/>
</dbReference>
<evidence type="ECO:0000313" key="3">
    <source>
        <dbReference type="EMBL" id="OXU26592.1"/>
    </source>
</evidence>
<comment type="caution">
    <text evidence="3">The sequence shown here is derived from an EMBL/GenBank/DDBJ whole genome shotgun (WGS) entry which is preliminary data.</text>
</comment>
<feature type="chain" id="PRO_5012443862" description="Secreted protein" evidence="2">
    <location>
        <begin position="21"/>
        <end position="154"/>
    </location>
</feature>
<dbReference type="EMBL" id="NNAY01000775">
    <property type="protein sequence ID" value="OXU26592.1"/>
    <property type="molecule type" value="Genomic_DNA"/>
</dbReference>
<sequence length="154" mass="16798">MKRVLLLSLAVLVVVFYTEAKSQVSLLLTSLNPLVDVGLNVTLKFHREKLQGTHKYDGSISFDLFGNSSVQRQHALNILWKAVQDAFGKANGMSSQGEGDHNGSGRISGTVNFAGERERGDDDKSTTSTALKKVEVQKLDGESVEEIVTFEDNA</sequence>
<feature type="compositionally biased region" description="Basic and acidic residues" evidence="1">
    <location>
        <begin position="115"/>
        <end position="125"/>
    </location>
</feature>
<keyword evidence="4" id="KW-1185">Reference proteome</keyword>
<evidence type="ECO:0000256" key="2">
    <source>
        <dbReference type="SAM" id="SignalP"/>
    </source>
</evidence>
<name>A0A232F7L8_9HYME</name>
<evidence type="ECO:0008006" key="5">
    <source>
        <dbReference type="Google" id="ProtNLM"/>
    </source>
</evidence>
<feature type="region of interest" description="Disordered" evidence="1">
    <location>
        <begin position="91"/>
        <end position="129"/>
    </location>
</feature>
<feature type="signal peptide" evidence="2">
    <location>
        <begin position="1"/>
        <end position="20"/>
    </location>
</feature>
<evidence type="ECO:0000256" key="1">
    <source>
        <dbReference type="SAM" id="MobiDB-lite"/>
    </source>
</evidence>
<protein>
    <recommendedName>
        <fullName evidence="5">Secreted protein</fullName>
    </recommendedName>
</protein>
<accession>A0A232F7L8</accession>
<reference evidence="3 4" key="1">
    <citation type="journal article" date="2017" name="Curr. Biol.">
        <title>The Evolution of Venom by Co-option of Single-Copy Genes.</title>
        <authorList>
            <person name="Martinson E.O."/>
            <person name="Mrinalini"/>
            <person name="Kelkar Y.D."/>
            <person name="Chang C.H."/>
            <person name="Werren J.H."/>
        </authorList>
    </citation>
    <scope>NUCLEOTIDE SEQUENCE [LARGE SCALE GENOMIC DNA]</scope>
    <source>
        <strain evidence="3 4">Alberta</strain>
        <tissue evidence="3">Whole body</tissue>
    </source>
</reference>
<keyword evidence="2" id="KW-0732">Signal</keyword>
<gene>
    <name evidence="3" type="ORF">TSAR_012030</name>
</gene>
<dbReference type="AlphaFoldDB" id="A0A232F7L8"/>
<evidence type="ECO:0000313" key="4">
    <source>
        <dbReference type="Proteomes" id="UP000215335"/>
    </source>
</evidence>
<proteinExistence type="predicted"/>
<organism evidence="3 4">
    <name type="scientific">Trichomalopsis sarcophagae</name>
    <dbReference type="NCBI Taxonomy" id="543379"/>
    <lineage>
        <taxon>Eukaryota</taxon>
        <taxon>Metazoa</taxon>
        <taxon>Ecdysozoa</taxon>
        <taxon>Arthropoda</taxon>
        <taxon>Hexapoda</taxon>
        <taxon>Insecta</taxon>
        <taxon>Pterygota</taxon>
        <taxon>Neoptera</taxon>
        <taxon>Endopterygota</taxon>
        <taxon>Hymenoptera</taxon>
        <taxon>Apocrita</taxon>
        <taxon>Proctotrupomorpha</taxon>
        <taxon>Chalcidoidea</taxon>
        <taxon>Pteromalidae</taxon>
        <taxon>Pteromalinae</taxon>
        <taxon>Trichomalopsis</taxon>
    </lineage>
</organism>